<reference evidence="8 9" key="1">
    <citation type="submission" date="2024-01" db="EMBL/GenBank/DDBJ databases">
        <title>Complete Genome Sequence of Alkalicoccus halolimnae BZ-SZ-XJ29T, a Moderately Halophilic Bacterium Isolated from a Salt Lake.</title>
        <authorList>
            <person name="Zhao B."/>
        </authorList>
    </citation>
    <scope>NUCLEOTIDE SEQUENCE [LARGE SCALE GENOMIC DNA]</scope>
    <source>
        <strain evidence="8 9">BZ-SZ-XJ29</strain>
    </source>
</reference>
<keyword evidence="2 6" id="KW-0479">Metal-binding</keyword>
<dbReference type="SUPFAM" id="SSF55486">
    <property type="entry name" value="Metalloproteases ('zincins'), catalytic domain"/>
    <property type="match status" value="1"/>
</dbReference>
<dbReference type="CDD" id="cd09606">
    <property type="entry name" value="M3B_PepF"/>
    <property type="match status" value="1"/>
</dbReference>
<dbReference type="EMBL" id="CP144914">
    <property type="protein sequence ID" value="WWD81148.1"/>
    <property type="molecule type" value="Genomic_DNA"/>
</dbReference>
<dbReference type="GO" id="GO:0004222">
    <property type="term" value="F:metalloendopeptidase activity"/>
    <property type="evidence" value="ECO:0007669"/>
    <property type="project" value="InterPro"/>
</dbReference>
<gene>
    <name evidence="8" type="ORF">FTX54_006250</name>
</gene>
<comment type="similarity">
    <text evidence="6">Belongs to the peptidase M3 family.</text>
</comment>
<dbReference type="GO" id="GO:0046872">
    <property type="term" value="F:metal ion binding"/>
    <property type="evidence" value="ECO:0007669"/>
    <property type="project" value="UniProtKB-UniRule"/>
</dbReference>
<keyword evidence="1 6" id="KW-0645">Protease</keyword>
<dbReference type="KEGG" id="ahal:FTX54_006250"/>
<dbReference type="OrthoDB" id="9762795at2"/>
<evidence type="ECO:0000256" key="1">
    <source>
        <dbReference type="ARBA" id="ARBA00022670"/>
    </source>
</evidence>
<dbReference type="RefSeq" id="WP_147803080.1">
    <property type="nucleotide sequence ID" value="NZ_CP144914.1"/>
</dbReference>
<dbReference type="PANTHER" id="PTHR11804">
    <property type="entry name" value="PROTEASE M3 THIMET OLIGOPEPTIDASE-RELATED"/>
    <property type="match status" value="1"/>
</dbReference>
<evidence type="ECO:0000313" key="9">
    <source>
        <dbReference type="Proteomes" id="UP000321816"/>
    </source>
</evidence>
<organism evidence="8 9">
    <name type="scientific">Alkalicoccus halolimnae</name>
    <dbReference type="NCBI Taxonomy" id="1667239"/>
    <lineage>
        <taxon>Bacteria</taxon>
        <taxon>Bacillati</taxon>
        <taxon>Bacillota</taxon>
        <taxon>Bacilli</taxon>
        <taxon>Bacillales</taxon>
        <taxon>Bacillaceae</taxon>
        <taxon>Alkalicoccus</taxon>
    </lineage>
</organism>
<keyword evidence="9" id="KW-1185">Reference proteome</keyword>
<keyword evidence="3 6" id="KW-0378">Hydrolase</keyword>
<dbReference type="InterPro" id="IPR001567">
    <property type="entry name" value="Pept_M3A_M3B_dom"/>
</dbReference>
<evidence type="ECO:0000256" key="4">
    <source>
        <dbReference type="ARBA" id="ARBA00022833"/>
    </source>
</evidence>
<evidence type="ECO:0000313" key="8">
    <source>
        <dbReference type="EMBL" id="WWD81148.1"/>
    </source>
</evidence>
<evidence type="ECO:0000256" key="2">
    <source>
        <dbReference type="ARBA" id="ARBA00022723"/>
    </source>
</evidence>
<evidence type="ECO:0000256" key="5">
    <source>
        <dbReference type="ARBA" id="ARBA00023049"/>
    </source>
</evidence>
<evidence type="ECO:0000259" key="7">
    <source>
        <dbReference type="Pfam" id="PF01432"/>
    </source>
</evidence>
<name>A0A5C7FAM0_9BACI</name>
<dbReference type="Proteomes" id="UP000321816">
    <property type="component" value="Chromosome"/>
</dbReference>
<proteinExistence type="inferred from homology"/>
<sequence length="563" mass="66241">MNSFYQETIDFQNINEIKAAYEKLLHEEINSVRQLEDWLIRLSRLQEELEEGLSGHYIDFQCHSDSVEAKKQVEYDQIHIEPLIKTYTAQLDEKFLDSPFAEQLPTREYAQLVNSKRNAKELFRKENVDLEVEEDKLTTDYFEITGSLTVKWNGDEKSLSELSPYMEDKNRETRKKAMTLMFEAFHEKENDLQDIMSKLIRLREKKAANANTANYRDYMFKKYERFDYTPNDCARLADSVKKYVTPLKTELQRQHHEKLNVEDYRPWDRKGTPASEKTLMPFETRDALVSKAGEIFDKLDGRFAELLRIMDEKGMLDLTARKGKSPGGFCTPLPVTGTSFIFMNASQTHDDVVTLLHEMGHCIHNDFTQHFKLADYKETPMESAELASMSMELLTMDHWNYFYEDGESLKQAKRNHLQDIIDFLPLGVVIDQFQHWIYENPHHSENERKQKFRALQEYYDAGHVNWEGLENWQEISWLRILHIFEVPFYFIEYVIAQIGALQVYKQYRKDPEKALENFTSALKLGSSVPLPDVYDAAGIKFDFSSEIIEELMLFLQEELEALK</sequence>
<accession>A0A5C7FAM0</accession>
<keyword evidence="4 6" id="KW-0862">Zinc</keyword>
<protein>
    <submittedName>
        <fullName evidence="8">M3 family oligoendopeptidase</fullName>
        <ecNumber evidence="8">3.4.-.-</ecNumber>
    </submittedName>
</protein>
<dbReference type="Pfam" id="PF01432">
    <property type="entry name" value="Peptidase_M3"/>
    <property type="match status" value="1"/>
</dbReference>
<dbReference type="AlphaFoldDB" id="A0A5C7FAM0"/>
<keyword evidence="5 6" id="KW-0482">Metalloprotease</keyword>
<evidence type="ECO:0000256" key="3">
    <source>
        <dbReference type="ARBA" id="ARBA00022801"/>
    </source>
</evidence>
<dbReference type="NCBIfam" id="TIGR02289">
    <property type="entry name" value="M3_not_pepF"/>
    <property type="match status" value="1"/>
</dbReference>
<evidence type="ECO:0000256" key="6">
    <source>
        <dbReference type="RuleBase" id="RU003435"/>
    </source>
</evidence>
<dbReference type="Gene3D" id="1.10.1370.30">
    <property type="match status" value="1"/>
</dbReference>
<dbReference type="EC" id="3.4.-.-" evidence="8"/>
<dbReference type="PANTHER" id="PTHR11804:SF48">
    <property type="entry name" value="PUTATIVE-RELATED"/>
    <property type="match status" value="1"/>
</dbReference>
<dbReference type="InterPro" id="IPR045090">
    <property type="entry name" value="Pept_M3A_M3B"/>
</dbReference>
<dbReference type="GO" id="GO:0006518">
    <property type="term" value="P:peptide metabolic process"/>
    <property type="evidence" value="ECO:0007669"/>
    <property type="project" value="TreeGrafter"/>
</dbReference>
<comment type="cofactor">
    <cofactor evidence="6">
        <name>Zn(2+)</name>
        <dbReference type="ChEBI" id="CHEBI:29105"/>
    </cofactor>
    <text evidence="6">Binds 1 zinc ion.</text>
</comment>
<dbReference type="GO" id="GO:0006508">
    <property type="term" value="P:proteolysis"/>
    <property type="evidence" value="ECO:0007669"/>
    <property type="project" value="UniProtKB-KW"/>
</dbReference>
<feature type="domain" description="Peptidase M3A/M3B catalytic" evidence="7">
    <location>
        <begin position="165"/>
        <end position="552"/>
    </location>
</feature>
<dbReference type="InterPro" id="IPR011976">
    <property type="entry name" value="Pept_M3B_oligopep-rel"/>
</dbReference>